<feature type="domain" description="Alpha/beta hydrolase fold-3" evidence="1">
    <location>
        <begin position="84"/>
        <end position="143"/>
    </location>
</feature>
<dbReference type="GO" id="GO:0016787">
    <property type="term" value="F:hydrolase activity"/>
    <property type="evidence" value="ECO:0007669"/>
    <property type="project" value="InterPro"/>
</dbReference>
<dbReference type="InterPro" id="IPR008979">
    <property type="entry name" value="Galactose-bd-like_sf"/>
</dbReference>
<proteinExistence type="predicted"/>
<organism evidence="2 3">
    <name type="scientific">Fusarium flagelliforme</name>
    <dbReference type="NCBI Taxonomy" id="2675880"/>
    <lineage>
        <taxon>Eukaryota</taxon>
        <taxon>Fungi</taxon>
        <taxon>Dikarya</taxon>
        <taxon>Ascomycota</taxon>
        <taxon>Pezizomycotina</taxon>
        <taxon>Sordariomycetes</taxon>
        <taxon>Hypocreomycetidae</taxon>
        <taxon>Hypocreales</taxon>
        <taxon>Nectriaceae</taxon>
        <taxon>Fusarium</taxon>
        <taxon>Fusarium incarnatum-equiseti species complex</taxon>
    </lineage>
</organism>
<dbReference type="PANTHER" id="PTHR23024">
    <property type="entry name" value="ARYLACETAMIDE DEACETYLASE"/>
    <property type="match status" value="1"/>
</dbReference>
<dbReference type="InterPro" id="IPR013094">
    <property type="entry name" value="AB_hydrolase_3"/>
</dbReference>
<dbReference type="PANTHER" id="PTHR23024:SF24">
    <property type="entry name" value="ALPHA_BETA HYDROLASE FOLD-3 DOMAIN-CONTAINING PROTEIN"/>
    <property type="match status" value="1"/>
</dbReference>
<sequence length="556" mass="61141">MSEPIIREPGLATVHPEWEAFEKQFPIPPLLGTPQQLRQLKFPNANDPPIGFSIKDVEVPGYQGATNQLRLYTPDDSSEPLPVVIYVHGGGWTAGDLDAEDKVCRTMCNPAGVIVVSVDYRKAPENPFPIGLEDVWQGVLWSYTPMLSPKTSTSPATPRTPEASDVLLKLAKEGLPIVFIGSVPNSTVGSSGQSVVSERMASLKSANHSNVKFIRHYDDLLGTIDELEVKPRVSVESSAPSEAAKNLYTVWRSDHAIDCIFLNNKGPSATYNICMETDENKTPFKLNAWTGAQEAISVYGRSPTGITVQVTLQPNQTTIIALATGKSHGHVISHFDNIVQVSYNSAADVSVLVNDSHTAWLALSNGQIRNIPPLTGNTTSVPNEFEIDRWNLTIQSWIPSSNISRSQSVKEMLHFDHQSTLVPWSKIPRAQNISGVAIYTANFAVQDWCRTPEYQIAFIVHFGPVLNTLRVWINGQQLPAADIFDAQLDISDYIKPGNNFIRVETPSTLFNAVKARSDIVKTYNIGPLDPELYDSASWQPHGLIGPVRVTALRKIS</sequence>
<dbReference type="Pfam" id="PF07859">
    <property type="entry name" value="Abhydrolase_3"/>
    <property type="match status" value="1"/>
</dbReference>
<dbReference type="Proteomes" id="UP000265631">
    <property type="component" value="Unassembled WGS sequence"/>
</dbReference>
<dbReference type="SUPFAM" id="SSF53474">
    <property type="entry name" value="alpha/beta-Hydrolases"/>
    <property type="match status" value="1"/>
</dbReference>
<dbReference type="InterPro" id="IPR050466">
    <property type="entry name" value="Carboxylest/Gibb_receptor"/>
</dbReference>
<dbReference type="SUPFAM" id="SSF49785">
    <property type="entry name" value="Galactose-binding domain-like"/>
    <property type="match status" value="1"/>
</dbReference>
<evidence type="ECO:0000259" key="1">
    <source>
        <dbReference type="Pfam" id="PF07859"/>
    </source>
</evidence>
<dbReference type="EMBL" id="PXXK01000494">
    <property type="protein sequence ID" value="RFN43881.1"/>
    <property type="molecule type" value="Genomic_DNA"/>
</dbReference>
<keyword evidence="3" id="KW-1185">Reference proteome</keyword>
<protein>
    <recommendedName>
        <fullName evidence="1">Alpha/beta hydrolase fold-3 domain-containing protein</fullName>
    </recommendedName>
</protein>
<dbReference type="Gene3D" id="3.40.50.1820">
    <property type="entry name" value="alpha/beta hydrolase"/>
    <property type="match status" value="1"/>
</dbReference>
<gene>
    <name evidence="2" type="ORF">FIE12Z_11875</name>
</gene>
<evidence type="ECO:0000313" key="2">
    <source>
        <dbReference type="EMBL" id="RFN43881.1"/>
    </source>
</evidence>
<dbReference type="InterPro" id="IPR029058">
    <property type="entry name" value="AB_hydrolase_fold"/>
</dbReference>
<name>A0A395M7N4_9HYPO</name>
<dbReference type="AlphaFoldDB" id="A0A395M7N4"/>
<reference evidence="2 3" key="1">
    <citation type="journal article" date="2018" name="PLoS Pathog.">
        <title>Evolution of structural diversity of trichothecenes, a family of toxins produced by plant pathogenic and entomopathogenic fungi.</title>
        <authorList>
            <person name="Proctor R.H."/>
            <person name="McCormick S.P."/>
            <person name="Kim H.S."/>
            <person name="Cardoza R.E."/>
            <person name="Stanley A.M."/>
            <person name="Lindo L."/>
            <person name="Kelly A."/>
            <person name="Brown D.W."/>
            <person name="Lee T."/>
            <person name="Vaughan M.M."/>
            <person name="Alexander N.J."/>
            <person name="Busman M."/>
            <person name="Gutierrez S."/>
        </authorList>
    </citation>
    <scope>NUCLEOTIDE SEQUENCE [LARGE SCALE GENOMIC DNA]</scope>
    <source>
        <strain evidence="2 3">NRRL 13405</strain>
    </source>
</reference>
<dbReference type="STRING" id="2594813.A0A395M7N4"/>
<dbReference type="Gene3D" id="2.60.120.260">
    <property type="entry name" value="Galactose-binding domain-like"/>
    <property type="match status" value="1"/>
</dbReference>
<accession>A0A395M7N4</accession>
<comment type="caution">
    <text evidence="2">The sequence shown here is derived from an EMBL/GenBank/DDBJ whole genome shotgun (WGS) entry which is preliminary data.</text>
</comment>
<evidence type="ECO:0000313" key="3">
    <source>
        <dbReference type="Proteomes" id="UP000265631"/>
    </source>
</evidence>